<evidence type="ECO:0000313" key="10">
    <source>
        <dbReference type="EMBL" id="ORX50590.1"/>
    </source>
</evidence>
<organism evidence="10 11">
    <name type="scientific">Hesseltinella vesiculosa</name>
    <dbReference type="NCBI Taxonomy" id="101127"/>
    <lineage>
        <taxon>Eukaryota</taxon>
        <taxon>Fungi</taxon>
        <taxon>Fungi incertae sedis</taxon>
        <taxon>Mucoromycota</taxon>
        <taxon>Mucoromycotina</taxon>
        <taxon>Mucoromycetes</taxon>
        <taxon>Mucorales</taxon>
        <taxon>Cunninghamellaceae</taxon>
        <taxon>Hesseltinella</taxon>
    </lineage>
</organism>
<evidence type="ECO:0000256" key="5">
    <source>
        <dbReference type="ARBA" id="ARBA00023136"/>
    </source>
</evidence>
<evidence type="ECO:0000256" key="4">
    <source>
        <dbReference type="ARBA" id="ARBA00022989"/>
    </source>
</evidence>
<name>A0A1X2GCI2_9FUNG</name>
<dbReference type="Pfam" id="PF07970">
    <property type="entry name" value="COPIIcoated_ERV"/>
    <property type="match status" value="1"/>
</dbReference>
<dbReference type="GO" id="GO:0016020">
    <property type="term" value="C:membrane"/>
    <property type="evidence" value="ECO:0007669"/>
    <property type="project" value="UniProtKB-SubCell"/>
</dbReference>
<feature type="transmembrane region" description="Helical" evidence="6">
    <location>
        <begin position="303"/>
        <end position="329"/>
    </location>
</feature>
<keyword evidence="4 6" id="KW-1133">Transmembrane helix</keyword>
<keyword evidence="5 6" id="KW-0472">Membrane</keyword>
<evidence type="ECO:0000259" key="8">
    <source>
        <dbReference type="Pfam" id="PF07970"/>
    </source>
</evidence>
<dbReference type="AlphaFoldDB" id="A0A1X2GCI2"/>
<evidence type="ECO:0000256" key="6">
    <source>
        <dbReference type="SAM" id="Phobius"/>
    </source>
</evidence>
<proteinExistence type="inferred from homology"/>
<dbReference type="STRING" id="101127.A0A1X2GCI2"/>
<protein>
    <submittedName>
        <fullName evidence="10">DUF1692-domain-containing protein</fullName>
    </submittedName>
</protein>
<keyword evidence="7" id="KW-0732">Signal</keyword>
<dbReference type="InterPro" id="IPR045888">
    <property type="entry name" value="Erv"/>
</dbReference>
<feature type="chain" id="PRO_5012439783" evidence="7">
    <location>
        <begin position="18"/>
        <end position="344"/>
    </location>
</feature>
<evidence type="ECO:0000256" key="3">
    <source>
        <dbReference type="ARBA" id="ARBA00022692"/>
    </source>
</evidence>
<comment type="similarity">
    <text evidence="2">Belongs to the ERGIC family.</text>
</comment>
<dbReference type="PANTHER" id="PTHR10984">
    <property type="entry name" value="ENDOPLASMIC RETICULUM-GOLGI INTERMEDIATE COMPARTMENT PROTEIN"/>
    <property type="match status" value="1"/>
</dbReference>
<dbReference type="InterPro" id="IPR012936">
    <property type="entry name" value="Erv_C"/>
</dbReference>
<comment type="caution">
    <text evidence="10">The sequence shown here is derived from an EMBL/GenBank/DDBJ whole genome shotgun (WGS) entry which is preliminary data.</text>
</comment>
<feature type="domain" description="Endoplasmic reticulum vesicle transporter N-terminal" evidence="9">
    <location>
        <begin position="2"/>
        <end position="57"/>
    </location>
</feature>
<evidence type="ECO:0000256" key="1">
    <source>
        <dbReference type="ARBA" id="ARBA00004141"/>
    </source>
</evidence>
<keyword evidence="3 6" id="KW-0812">Transmembrane</keyword>
<dbReference type="GO" id="GO:0005783">
    <property type="term" value="C:endoplasmic reticulum"/>
    <property type="evidence" value="ECO:0007669"/>
    <property type="project" value="TreeGrafter"/>
</dbReference>
<dbReference type="Pfam" id="PF13850">
    <property type="entry name" value="ERGIC_N"/>
    <property type="match status" value="1"/>
</dbReference>
<reference evidence="10 11" key="1">
    <citation type="submission" date="2016-07" db="EMBL/GenBank/DDBJ databases">
        <title>Pervasive Adenine N6-methylation of Active Genes in Fungi.</title>
        <authorList>
            <consortium name="DOE Joint Genome Institute"/>
            <person name="Mondo S.J."/>
            <person name="Dannebaum R.O."/>
            <person name="Kuo R.C."/>
            <person name="Labutti K."/>
            <person name="Haridas S."/>
            <person name="Kuo A."/>
            <person name="Salamov A."/>
            <person name="Ahrendt S.R."/>
            <person name="Lipzen A."/>
            <person name="Sullivan W."/>
            <person name="Andreopoulos W.B."/>
            <person name="Clum A."/>
            <person name="Lindquist E."/>
            <person name="Daum C."/>
            <person name="Ramamoorthy G.K."/>
            <person name="Gryganskyi A."/>
            <person name="Culley D."/>
            <person name="Magnuson J.K."/>
            <person name="James T.Y."/>
            <person name="O'Malley M.A."/>
            <person name="Stajich J.E."/>
            <person name="Spatafora J.W."/>
            <person name="Visel A."/>
            <person name="Grigoriev I.V."/>
        </authorList>
    </citation>
    <scope>NUCLEOTIDE SEQUENCE [LARGE SCALE GENOMIC DNA]</scope>
    <source>
        <strain evidence="10 11">NRRL 3301</strain>
    </source>
</reference>
<evidence type="ECO:0000313" key="11">
    <source>
        <dbReference type="Proteomes" id="UP000242146"/>
    </source>
</evidence>
<evidence type="ECO:0000259" key="9">
    <source>
        <dbReference type="Pfam" id="PF13850"/>
    </source>
</evidence>
<dbReference type="GO" id="GO:0030134">
    <property type="term" value="C:COPII-coated ER to Golgi transport vesicle"/>
    <property type="evidence" value="ECO:0007669"/>
    <property type="project" value="TreeGrafter"/>
</dbReference>
<accession>A0A1X2GCI2</accession>
<evidence type="ECO:0000256" key="2">
    <source>
        <dbReference type="ARBA" id="ARBA00005648"/>
    </source>
</evidence>
<evidence type="ECO:0000256" key="7">
    <source>
        <dbReference type="SAM" id="SignalP"/>
    </source>
</evidence>
<gene>
    <name evidence="10" type="ORF">DM01DRAFT_1337748</name>
</gene>
<dbReference type="OrthoDB" id="270930at2759"/>
<keyword evidence="11" id="KW-1185">Reference proteome</keyword>
<dbReference type="PANTHER" id="PTHR10984:SF25">
    <property type="entry name" value="ENDOPLASMIC RETICULUM-GOLGI INTERMEDIATE COMPARTMENT PROTEIN 3"/>
    <property type="match status" value="1"/>
</dbReference>
<dbReference type="Proteomes" id="UP000242146">
    <property type="component" value="Unassembled WGS sequence"/>
</dbReference>
<feature type="domain" description="Endoplasmic reticulum vesicle transporter C-terminal" evidence="8">
    <location>
        <begin position="101"/>
        <end position="326"/>
    </location>
</feature>
<feature type="signal peptide" evidence="7">
    <location>
        <begin position="1"/>
        <end position="17"/>
    </location>
</feature>
<comment type="subcellular location">
    <subcellularLocation>
        <location evidence="1">Membrane</location>
        <topology evidence="1">Multi-pass membrane protein</topology>
    </subcellularLocation>
</comment>
<dbReference type="InterPro" id="IPR039542">
    <property type="entry name" value="Erv_N"/>
</dbReference>
<sequence length="344" mass="39151">MFFTLIQLWTYLYPVFESEIVVDGGKMEKLRIHFDISFHHIPCPALHLDVMDDTGEHISNFEHSVYKTRLDENGKVIISDDIQVPSKNDNGQKQSGECGSCYGAAPEEQCCNTCADIRDAYANKGWSFLPGNFEQCAHEKEVEAESTRSREGCRAQGNILVKQLRGNFHFSAGESFSFGSQHVHDIRFGEQYDFAHKIHHLQFGEELGRVYGIRNAKSFKMITPLDGNNFDNKQPNTAYQFYLKIVPTEFDFLNGNSLRTFQYSVSRQERMNNPMLGMQATPGTFFHLDFSPMRVIYREDRPAFSSVLVSICAIVGGIFTVASMVDGILYRTLDKPRPFAKQAM</sequence>
<dbReference type="EMBL" id="MCGT01000023">
    <property type="protein sequence ID" value="ORX50590.1"/>
    <property type="molecule type" value="Genomic_DNA"/>
</dbReference>